<keyword evidence="1" id="KW-0472">Membrane</keyword>
<feature type="transmembrane region" description="Helical" evidence="1">
    <location>
        <begin position="189"/>
        <end position="213"/>
    </location>
</feature>
<organism evidence="3 4">
    <name type="scientific">Penicillium oxalicum (strain 114-2 / CGMCC 5302)</name>
    <name type="common">Penicillium decumbens</name>
    <dbReference type="NCBI Taxonomy" id="933388"/>
    <lineage>
        <taxon>Eukaryota</taxon>
        <taxon>Fungi</taxon>
        <taxon>Dikarya</taxon>
        <taxon>Ascomycota</taxon>
        <taxon>Pezizomycotina</taxon>
        <taxon>Eurotiomycetes</taxon>
        <taxon>Eurotiomycetidae</taxon>
        <taxon>Eurotiales</taxon>
        <taxon>Aspergillaceae</taxon>
        <taxon>Penicillium</taxon>
    </lineage>
</organism>
<dbReference type="eggNOG" id="ENOG502S534">
    <property type="taxonomic scope" value="Eukaryota"/>
</dbReference>
<evidence type="ECO:0000313" key="4">
    <source>
        <dbReference type="Proteomes" id="UP000019376"/>
    </source>
</evidence>
<dbReference type="PANTHER" id="PTHR35393">
    <property type="entry name" value="CHROMOSOME 1, WHOLE GENOME SHOTGUN SEQUENCE"/>
    <property type="match status" value="1"/>
</dbReference>
<name>S8BDK4_PENO1</name>
<sequence length="247" mass="28725">MDGFLLNIRTPPDLRNTSLLAEPLQFHLSVIDSYLFVMENPVAEIRTVIQLLVQSPPSLQQKALERFFTPNASFVHPFCRVPSFNGSRWWIVKIFQWYKIMSPRIEMQVHSVAFDDSQLKLYVNMSQIFSIWLVPFHVAPVTLTTVLDLTTDPSKTDASTNGDHTKYYITRQEDLYQTSDFIKFLLPHIGYWLVMAWHLMATFFCLVGVTALWPMLYLEENGYLPVWISRGNLAYDVGEKIPEIKRE</sequence>
<dbReference type="PANTHER" id="PTHR35393:SF1">
    <property type="entry name" value="SNOAL-LIKE DOMAIN-CONTAINING PROTEIN"/>
    <property type="match status" value="1"/>
</dbReference>
<keyword evidence="1" id="KW-0812">Transmembrane</keyword>
<dbReference type="EMBL" id="KB644415">
    <property type="protein sequence ID" value="EPS33092.1"/>
    <property type="molecule type" value="Genomic_DNA"/>
</dbReference>
<proteinExistence type="predicted"/>
<dbReference type="PhylomeDB" id="S8BDK4"/>
<evidence type="ECO:0000259" key="2">
    <source>
        <dbReference type="Pfam" id="PF24840"/>
    </source>
</evidence>
<dbReference type="AlphaFoldDB" id="S8BDK4"/>
<reference evidence="3 4" key="1">
    <citation type="journal article" date="2013" name="PLoS ONE">
        <title>Genomic and secretomic analyses reveal unique features of the lignocellulolytic enzyme system of Penicillium decumbens.</title>
        <authorList>
            <person name="Liu G."/>
            <person name="Zhang L."/>
            <person name="Wei X."/>
            <person name="Zou G."/>
            <person name="Qin Y."/>
            <person name="Ma L."/>
            <person name="Li J."/>
            <person name="Zheng H."/>
            <person name="Wang S."/>
            <person name="Wang C."/>
            <person name="Xun L."/>
            <person name="Zhao G.-P."/>
            <person name="Zhou Z."/>
            <person name="Qu Y."/>
        </authorList>
    </citation>
    <scope>NUCLEOTIDE SEQUENCE [LARGE SCALE GENOMIC DNA]</scope>
    <source>
        <strain evidence="4">114-2 / CGMCC 5302</strain>
    </source>
</reference>
<dbReference type="Proteomes" id="UP000019376">
    <property type="component" value="Unassembled WGS sequence"/>
</dbReference>
<feature type="domain" description="SigF-like NTF2-like" evidence="2">
    <location>
        <begin position="38"/>
        <end position="210"/>
    </location>
</feature>
<dbReference type="Pfam" id="PF24840">
    <property type="entry name" value="NTF2_SigF"/>
    <property type="match status" value="1"/>
</dbReference>
<dbReference type="HOGENOM" id="CLU_079426_0_1_1"/>
<protein>
    <recommendedName>
        <fullName evidence="2">SigF-like NTF2-like domain-containing protein</fullName>
    </recommendedName>
</protein>
<gene>
    <name evidence="3" type="ORF">PDE_08054</name>
</gene>
<dbReference type="OrthoDB" id="2344312at2759"/>
<accession>S8BDK4</accession>
<evidence type="ECO:0000313" key="3">
    <source>
        <dbReference type="EMBL" id="EPS33092.1"/>
    </source>
</evidence>
<keyword evidence="1" id="KW-1133">Transmembrane helix</keyword>
<dbReference type="InterPro" id="IPR057514">
    <property type="entry name" value="NTF2_SigF"/>
</dbReference>
<keyword evidence="4" id="KW-1185">Reference proteome</keyword>
<dbReference type="STRING" id="933388.S8BDK4"/>
<evidence type="ECO:0000256" key="1">
    <source>
        <dbReference type="SAM" id="Phobius"/>
    </source>
</evidence>